<proteinExistence type="predicted"/>
<reference evidence="7 8" key="1">
    <citation type="submission" date="2018-07" db="EMBL/GenBank/DDBJ databases">
        <title>Genomic Encyclopedia of Type Strains, Phase III (KMG-III): the genomes of soil and plant-associated and newly described type strains.</title>
        <authorList>
            <person name="Whitman W."/>
        </authorList>
    </citation>
    <scope>NUCLEOTIDE SEQUENCE [LARGE SCALE GENOMIC DNA]</scope>
    <source>
        <strain evidence="7 8">CECT 7287</strain>
    </source>
</reference>
<evidence type="ECO:0000313" key="8">
    <source>
        <dbReference type="Proteomes" id="UP000256977"/>
    </source>
</evidence>
<dbReference type="AlphaFoldDB" id="A0A3D9JRU8"/>
<evidence type="ECO:0000256" key="1">
    <source>
        <dbReference type="ARBA" id="ARBA00022490"/>
    </source>
</evidence>
<keyword evidence="2" id="KW-0805">Transcription regulation</keyword>
<protein>
    <submittedName>
        <fullName evidence="7">AraC family cel operon transcriptional repressor</fullName>
    </submittedName>
</protein>
<evidence type="ECO:0000256" key="3">
    <source>
        <dbReference type="ARBA" id="ARBA00023125"/>
    </source>
</evidence>
<organism evidence="7 8">
    <name type="scientific">Cohnella phaseoli</name>
    <dbReference type="NCBI Taxonomy" id="456490"/>
    <lineage>
        <taxon>Bacteria</taxon>
        <taxon>Bacillati</taxon>
        <taxon>Bacillota</taxon>
        <taxon>Bacilli</taxon>
        <taxon>Bacillales</taxon>
        <taxon>Paenibacillaceae</taxon>
        <taxon>Cohnella</taxon>
    </lineage>
</organism>
<dbReference type="GO" id="GO:0043565">
    <property type="term" value="F:sequence-specific DNA binding"/>
    <property type="evidence" value="ECO:0007669"/>
    <property type="project" value="InterPro"/>
</dbReference>
<dbReference type="Gene3D" id="2.60.120.10">
    <property type="entry name" value="Jelly Rolls"/>
    <property type="match status" value="1"/>
</dbReference>
<dbReference type="OrthoDB" id="9816335at2"/>
<comment type="caution">
    <text evidence="7">The sequence shown here is derived from an EMBL/GenBank/DDBJ whole genome shotgun (WGS) entry which is preliminary data.</text>
</comment>
<dbReference type="Pfam" id="PF12833">
    <property type="entry name" value="HTH_18"/>
    <property type="match status" value="1"/>
</dbReference>
<dbReference type="InterPro" id="IPR018060">
    <property type="entry name" value="HTH_AraC"/>
</dbReference>
<dbReference type="EMBL" id="QRDZ01000011">
    <property type="protein sequence ID" value="RED76762.1"/>
    <property type="molecule type" value="Genomic_DNA"/>
</dbReference>
<evidence type="ECO:0000256" key="4">
    <source>
        <dbReference type="ARBA" id="ARBA00023159"/>
    </source>
</evidence>
<dbReference type="InterPro" id="IPR003313">
    <property type="entry name" value="AraC-bd"/>
</dbReference>
<name>A0A3D9JRU8_9BACL</name>
<dbReference type="Pfam" id="PF02311">
    <property type="entry name" value="AraC_binding"/>
    <property type="match status" value="1"/>
</dbReference>
<dbReference type="PANTHER" id="PTHR46796">
    <property type="entry name" value="HTH-TYPE TRANSCRIPTIONAL ACTIVATOR RHAS-RELATED"/>
    <property type="match status" value="1"/>
</dbReference>
<accession>A0A3D9JRU8</accession>
<dbReference type="InterPro" id="IPR037923">
    <property type="entry name" value="HTH-like"/>
</dbReference>
<sequence length="287" mass="33085">MDIVTLRAEIGIDPEAEGHYRDITGIGNTSGIHTHDFYEFFVIVEGAAYHCVNGKKERLEEGDLVFMRPRDVHYYEPLPDTDCRLINLSFYEHTLTDLFAYLGAGFPQQAFHSAPDPIVVHLSRQEKRLLQDRLTGLIRIPQRDKLRFRTMLRSILAETYGYYFLPEAAAERDGKPEWLSRLCKEMHDPVNFLEGIPAMMRLSGKSHAHLCRVFRQWEDQSPLAYLNRVKLQYAENLLLGSDRSVLDIALEAGFGNLGHFHKSFKSLFGTTPQRHRKLRQTKQAPLV</sequence>
<dbReference type="SUPFAM" id="SSF51215">
    <property type="entry name" value="Regulatory protein AraC"/>
    <property type="match status" value="1"/>
</dbReference>
<dbReference type="SUPFAM" id="SSF46689">
    <property type="entry name" value="Homeodomain-like"/>
    <property type="match status" value="1"/>
</dbReference>
<evidence type="ECO:0000259" key="6">
    <source>
        <dbReference type="PROSITE" id="PS01124"/>
    </source>
</evidence>
<dbReference type="InterPro" id="IPR014710">
    <property type="entry name" value="RmlC-like_jellyroll"/>
</dbReference>
<dbReference type="GO" id="GO:0003700">
    <property type="term" value="F:DNA-binding transcription factor activity"/>
    <property type="evidence" value="ECO:0007669"/>
    <property type="project" value="InterPro"/>
</dbReference>
<dbReference type="SMART" id="SM00342">
    <property type="entry name" value="HTH_ARAC"/>
    <property type="match status" value="1"/>
</dbReference>
<dbReference type="PROSITE" id="PS01124">
    <property type="entry name" value="HTH_ARAC_FAMILY_2"/>
    <property type="match status" value="1"/>
</dbReference>
<keyword evidence="1" id="KW-0963">Cytoplasm</keyword>
<evidence type="ECO:0000256" key="5">
    <source>
        <dbReference type="ARBA" id="ARBA00023163"/>
    </source>
</evidence>
<evidence type="ECO:0000313" key="7">
    <source>
        <dbReference type="EMBL" id="RED76762.1"/>
    </source>
</evidence>
<dbReference type="Gene3D" id="1.10.10.60">
    <property type="entry name" value="Homeodomain-like"/>
    <property type="match status" value="2"/>
</dbReference>
<dbReference type="PROSITE" id="PS00041">
    <property type="entry name" value="HTH_ARAC_FAMILY_1"/>
    <property type="match status" value="1"/>
</dbReference>
<dbReference type="RefSeq" id="WP_116061557.1">
    <property type="nucleotide sequence ID" value="NZ_QRDZ01000011.1"/>
</dbReference>
<keyword evidence="3" id="KW-0238">DNA-binding</keyword>
<dbReference type="PANTHER" id="PTHR46796:SF13">
    <property type="entry name" value="HTH-TYPE TRANSCRIPTIONAL ACTIVATOR RHAS"/>
    <property type="match status" value="1"/>
</dbReference>
<dbReference type="InterPro" id="IPR018062">
    <property type="entry name" value="HTH_AraC-typ_CS"/>
</dbReference>
<evidence type="ECO:0000256" key="2">
    <source>
        <dbReference type="ARBA" id="ARBA00023015"/>
    </source>
</evidence>
<keyword evidence="8" id="KW-1185">Reference proteome</keyword>
<keyword evidence="4" id="KW-0010">Activator</keyword>
<gene>
    <name evidence="7" type="ORF">DFP98_111146</name>
</gene>
<feature type="domain" description="HTH araC/xylS-type" evidence="6">
    <location>
        <begin position="180"/>
        <end position="278"/>
    </location>
</feature>
<dbReference type="PRINTS" id="PR00032">
    <property type="entry name" value="HTHARAC"/>
</dbReference>
<dbReference type="InterPro" id="IPR050204">
    <property type="entry name" value="AraC_XylS_family_regulators"/>
</dbReference>
<dbReference type="Proteomes" id="UP000256977">
    <property type="component" value="Unassembled WGS sequence"/>
</dbReference>
<dbReference type="InterPro" id="IPR020449">
    <property type="entry name" value="Tscrpt_reg_AraC-type_HTH"/>
</dbReference>
<keyword evidence="5" id="KW-0804">Transcription</keyword>
<dbReference type="InterPro" id="IPR009057">
    <property type="entry name" value="Homeodomain-like_sf"/>
</dbReference>